<name>A0ABD1CN17_CULPP</name>
<reference evidence="1 2" key="1">
    <citation type="submission" date="2024-05" db="EMBL/GenBank/DDBJ databases">
        <title>Culex pipiens pipiens assembly and annotation.</title>
        <authorList>
            <person name="Alout H."/>
            <person name="Durand T."/>
        </authorList>
    </citation>
    <scope>NUCLEOTIDE SEQUENCE [LARGE SCALE GENOMIC DNA]</scope>
    <source>
        <strain evidence="1">HA-2024</strain>
        <tissue evidence="1">Whole body</tissue>
    </source>
</reference>
<dbReference type="Proteomes" id="UP001562425">
    <property type="component" value="Unassembled WGS sequence"/>
</dbReference>
<gene>
    <name evidence="1" type="ORF">pipiens_016015</name>
</gene>
<evidence type="ECO:0000313" key="2">
    <source>
        <dbReference type="Proteomes" id="UP001562425"/>
    </source>
</evidence>
<accession>A0ABD1CN17</accession>
<dbReference type="AlphaFoldDB" id="A0ABD1CN17"/>
<proteinExistence type="predicted"/>
<organism evidence="1 2">
    <name type="scientific">Culex pipiens pipiens</name>
    <name type="common">Northern house mosquito</name>
    <dbReference type="NCBI Taxonomy" id="38569"/>
    <lineage>
        <taxon>Eukaryota</taxon>
        <taxon>Metazoa</taxon>
        <taxon>Ecdysozoa</taxon>
        <taxon>Arthropoda</taxon>
        <taxon>Hexapoda</taxon>
        <taxon>Insecta</taxon>
        <taxon>Pterygota</taxon>
        <taxon>Neoptera</taxon>
        <taxon>Endopterygota</taxon>
        <taxon>Diptera</taxon>
        <taxon>Nematocera</taxon>
        <taxon>Culicoidea</taxon>
        <taxon>Culicidae</taxon>
        <taxon>Culicinae</taxon>
        <taxon>Culicini</taxon>
        <taxon>Culex</taxon>
        <taxon>Culex</taxon>
    </lineage>
</organism>
<dbReference type="EMBL" id="JBEHCU010010731">
    <property type="protein sequence ID" value="KAL1377793.1"/>
    <property type="molecule type" value="Genomic_DNA"/>
</dbReference>
<comment type="caution">
    <text evidence="1">The sequence shown here is derived from an EMBL/GenBank/DDBJ whole genome shotgun (WGS) entry which is preliminary data.</text>
</comment>
<protein>
    <submittedName>
        <fullName evidence="1">Uncharacterized protein</fullName>
    </submittedName>
</protein>
<evidence type="ECO:0000313" key="1">
    <source>
        <dbReference type="EMBL" id="KAL1377793.1"/>
    </source>
</evidence>
<sequence>MYLWWNYRARLTLHPARSSWSETVVSGERFFTQKVRWPEHLFWLKHRRLIWRIPRNHLIRILPRCIVKPLVYFQQTVVLEKLPVTVLTHPWTRIRFLRRRAGLLRVWWCSRNRDRC</sequence>
<keyword evidence="2" id="KW-1185">Reference proteome</keyword>